<proteinExistence type="predicted"/>
<dbReference type="Proteomes" id="UP000431269">
    <property type="component" value="Chromosome"/>
</dbReference>
<dbReference type="AlphaFoldDB" id="A0A6I6MVJ1"/>
<dbReference type="KEGG" id="tsv:DSM104635_03304"/>
<reference evidence="2" key="1">
    <citation type="submission" date="2019-12" db="EMBL/GenBank/DDBJ databases">
        <title>Complete genome of Terracaulis silvestris 0127_4.</title>
        <authorList>
            <person name="Vieira S."/>
            <person name="Riedel T."/>
            <person name="Sproer C."/>
            <person name="Pascual J."/>
            <person name="Boedeker C."/>
            <person name="Overmann J."/>
        </authorList>
    </citation>
    <scope>NUCLEOTIDE SEQUENCE [LARGE SCALE GENOMIC DNA]</scope>
    <source>
        <strain evidence="2">0127_4</strain>
    </source>
</reference>
<evidence type="ECO:0000313" key="2">
    <source>
        <dbReference type="Proteomes" id="UP000431269"/>
    </source>
</evidence>
<organism evidence="1 2">
    <name type="scientific">Terricaulis silvestris</name>
    <dbReference type="NCBI Taxonomy" id="2686094"/>
    <lineage>
        <taxon>Bacteria</taxon>
        <taxon>Pseudomonadati</taxon>
        <taxon>Pseudomonadota</taxon>
        <taxon>Alphaproteobacteria</taxon>
        <taxon>Caulobacterales</taxon>
        <taxon>Caulobacteraceae</taxon>
        <taxon>Terricaulis</taxon>
    </lineage>
</organism>
<accession>A0A6I6MVJ1</accession>
<evidence type="ECO:0000313" key="1">
    <source>
        <dbReference type="EMBL" id="QGZ96444.1"/>
    </source>
</evidence>
<sequence>MLWVDTNYFGPDRRCKRTMRMLERRRENYAGPAPSLSIAMRQLRMRVLDAQGAAAPAFAERLRGVAQIARMHNEPGASNALNALSTTLTGARGADMRQKLYDGLDRANAALRA</sequence>
<name>A0A6I6MVJ1_9CAUL</name>
<keyword evidence="2" id="KW-1185">Reference proteome</keyword>
<dbReference type="EMBL" id="CP047045">
    <property type="protein sequence ID" value="QGZ96444.1"/>
    <property type="molecule type" value="Genomic_DNA"/>
</dbReference>
<gene>
    <name evidence="1" type="ORF">DSM104635_03304</name>
</gene>
<protein>
    <submittedName>
        <fullName evidence="1">Uncharacterized protein</fullName>
    </submittedName>
</protein>